<dbReference type="FunFam" id="3.40.50.720:FF:000370">
    <property type="entry name" value="Fatty acyl-CoA reductase"/>
    <property type="match status" value="1"/>
</dbReference>
<dbReference type="InParanoid" id="E9GM74"/>
<evidence type="ECO:0000256" key="3">
    <source>
        <dbReference type="ARBA" id="ARBA00023098"/>
    </source>
</evidence>
<keyword evidence="3 4" id="KW-0443">Lipid metabolism</keyword>
<dbReference type="CDD" id="cd05236">
    <property type="entry name" value="FAR-N_SDR_e"/>
    <property type="match status" value="1"/>
</dbReference>
<dbReference type="InterPro" id="IPR026055">
    <property type="entry name" value="FAR"/>
</dbReference>
<dbReference type="AlphaFoldDB" id="E9GM74"/>
<evidence type="ECO:0000256" key="4">
    <source>
        <dbReference type="RuleBase" id="RU363097"/>
    </source>
</evidence>
<dbReference type="CDD" id="cd09071">
    <property type="entry name" value="FAR_C"/>
    <property type="match status" value="1"/>
</dbReference>
<sequence length="501" mass="57571">MADISIQHFYGGRSVFVTGATGFMGKVLVEKLLRSCSDIDTIYLLIRTKRDVIPSTRLQELITNSQAFEWLRQNQPDALKKLIPISGDVSLSNLGISPSDMRELIDNVSVVFHLAARVKLDNNLREAMDCNVKGPKRVAILCRQLKNLKVLVHVSTTYSNVDKKELAEQIYTASLDPQKLMDLVDSMDDQLLASSTKQLIGNSPNVYAYTKALGENVLEDLVQCEGRFPLVIVRPSTVIAAIREPIPGWVDDFNGHSGLLAGMLKGFINTVKANAELITDLIPVDIPINLMIAAAWDKGIYETSNETISVYYSLIIGTLNPIRWWEFKLWGMRAFDKFPCKEMMRCPSVEIRTNNMIYEIELALYHKMPAFFMDAVTRLSGKKPFLTRLYQRTHKVMSCVEFYNLREWHFVSRNASYLMGKMSDDDRNTFNFDVRQIDWESYLEIYVSGVRQFLIKDDLRTLPAARNNLKRMKRFRALVRLFMLGLVLFFFYAIWWKLFTN</sequence>
<dbReference type="EC" id="1.2.1.84" evidence="4"/>
<dbReference type="InterPro" id="IPR033640">
    <property type="entry name" value="FAR_C"/>
</dbReference>
<evidence type="ECO:0000313" key="8">
    <source>
        <dbReference type="Proteomes" id="UP000000305"/>
    </source>
</evidence>
<dbReference type="Gene3D" id="3.40.50.720">
    <property type="entry name" value="NAD(P)-binding Rossmann-like Domain"/>
    <property type="match status" value="1"/>
</dbReference>
<dbReference type="OMA" id="VVKYTCH"/>
<keyword evidence="4" id="KW-0521">NADP</keyword>
<dbReference type="GO" id="GO:0080019">
    <property type="term" value="F:alcohol-forming very long-chain fatty acyl-CoA reductase activity"/>
    <property type="evidence" value="ECO:0000318"/>
    <property type="project" value="GO_Central"/>
</dbReference>
<evidence type="ECO:0000256" key="1">
    <source>
        <dbReference type="ARBA" id="ARBA00005928"/>
    </source>
</evidence>
<keyword evidence="4" id="KW-1133">Transmembrane helix</keyword>
<dbReference type="Pfam" id="PF03015">
    <property type="entry name" value="Sterile"/>
    <property type="match status" value="1"/>
</dbReference>
<keyword evidence="2 4" id="KW-0444">Lipid biosynthesis</keyword>
<dbReference type="InterPro" id="IPR013120">
    <property type="entry name" value="FAR_NAD-bd"/>
</dbReference>
<evidence type="ECO:0000313" key="7">
    <source>
        <dbReference type="EMBL" id="EFX79435.1"/>
    </source>
</evidence>
<dbReference type="PhylomeDB" id="E9GM74"/>
<reference evidence="7 8" key="1">
    <citation type="journal article" date="2011" name="Science">
        <title>The ecoresponsive genome of Daphnia pulex.</title>
        <authorList>
            <person name="Colbourne J.K."/>
            <person name="Pfrender M.E."/>
            <person name="Gilbert D."/>
            <person name="Thomas W.K."/>
            <person name="Tucker A."/>
            <person name="Oakley T.H."/>
            <person name="Tokishita S."/>
            <person name="Aerts A."/>
            <person name="Arnold G.J."/>
            <person name="Basu M.K."/>
            <person name="Bauer D.J."/>
            <person name="Caceres C.E."/>
            <person name="Carmel L."/>
            <person name="Casola C."/>
            <person name="Choi J.H."/>
            <person name="Detter J.C."/>
            <person name="Dong Q."/>
            <person name="Dusheyko S."/>
            <person name="Eads B.D."/>
            <person name="Frohlich T."/>
            <person name="Geiler-Samerotte K.A."/>
            <person name="Gerlach D."/>
            <person name="Hatcher P."/>
            <person name="Jogdeo S."/>
            <person name="Krijgsveld J."/>
            <person name="Kriventseva E.V."/>
            <person name="Kultz D."/>
            <person name="Laforsch C."/>
            <person name="Lindquist E."/>
            <person name="Lopez J."/>
            <person name="Manak J.R."/>
            <person name="Muller J."/>
            <person name="Pangilinan J."/>
            <person name="Patwardhan R.P."/>
            <person name="Pitluck S."/>
            <person name="Pritham E.J."/>
            <person name="Rechtsteiner A."/>
            <person name="Rho M."/>
            <person name="Rogozin I.B."/>
            <person name="Sakarya O."/>
            <person name="Salamov A."/>
            <person name="Schaack S."/>
            <person name="Shapiro H."/>
            <person name="Shiga Y."/>
            <person name="Skalitzky C."/>
            <person name="Smith Z."/>
            <person name="Souvorov A."/>
            <person name="Sung W."/>
            <person name="Tang Z."/>
            <person name="Tsuchiya D."/>
            <person name="Tu H."/>
            <person name="Vos H."/>
            <person name="Wang M."/>
            <person name="Wolf Y.I."/>
            <person name="Yamagata H."/>
            <person name="Yamada T."/>
            <person name="Ye Y."/>
            <person name="Shaw J.R."/>
            <person name="Andrews J."/>
            <person name="Crease T.J."/>
            <person name="Tang H."/>
            <person name="Lucas S.M."/>
            <person name="Robertson H.M."/>
            <person name="Bork P."/>
            <person name="Koonin E.V."/>
            <person name="Zdobnov E.M."/>
            <person name="Grigoriev I.V."/>
            <person name="Lynch M."/>
            <person name="Boore J.L."/>
        </authorList>
    </citation>
    <scope>NUCLEOTIDE SEQUENCE [LARGE SCALE GENOMIC DNA]</scope>
</reference>
<dbReference type="InterPro" id="IPR036291">
    <property type="entry name" value="NAD(P)-bd_dom_sf"/>
</dbReference>
<comment type="catalytic activity">
    <reaction evidence="4">
        <text>a long-chain fatty acyl-CoA + 2 NADPH + 2 H(+) = a long-chain primary fatty alcohol + 2 NADP(+) + CoA</text>
        <dbReference type="Rhea" id="RHEA:52716"/>
        <dbReference type="ChEBI" id="CHEBI:15378"/>
        <dbReference type="ChEBI" id="CHEBI:57287"/>
        <dbReference type="ChEBI" id="CHEBI:57783"/>
        <dbReference type="ChEBI" id="CHEBI:58349"/>
        <dbReference type="ChEBI" id="CHEBI:77396"/>
        <dbReference type="ChEBI" id="CHEBI:83139"/>
        <dbReference type="EC" id="1.2.1.84"/>
    </reaction>
</comment>
<dbReference type="PANTHER" id="PTHR11011:SF116">
    <property type="entry name" value="FATTY ACYL-COA REDUCTASE CG5065-RELATED"/>
    <property type="match status" value="1"/>
</dbReference>
<proteinExistence type="inferred from homology"/>
<dbReference type="Proteomes" id="UP000000305">
    <property type="component" value="Unassembled WGS sequence"/>
</dbReference>
<organism evidence="7 8">
    <name type="scientific">Daphnia pulex</name>
    <name type="common">Water flea</name>
    <dbReference type="NCBI Taxonomy" id="6669"/>
    <lineage>
        <taxon>Eukaryota</taxon>
        <taxon>Metazoa</taxon>
        <taxon>Ecdysozoa</taxon>
        <taxon>Arthropoda</taxon>
        <taxon>Crustacea</taxon>
        <taxon>Branchiopoda</taxon>
        <taxon>Diplostraca</taxon>
        <taxon>Cladocera</taxon>
        <taxon>Anomopoda</taxon>
        <taxon>Daphniidae</taxon>
        <taxon>Daphnia</taxon>
    </lineage>
</organism>
<comment type="similarity">
    <text evidence="1 4">Belongs to the fatty acyl-CoA reductase family.</text>
</comment>
<feature type="domain" description="Fatty acyl-CoA reductase C-terminal" evidence="5">
    <location>
        <begin position="365"/>
        <end position="457"/>
    </location>
</feature>
<comment type="function">
    <text evidence="4">Catalyzes the reduction of fatty acyl-CoA to fatty alcohols.</text>
</comment>
<dbReference type="KEGG" id="dpx:DAPPUDRAFT_319586"/>
<dbReference type="EMBL" id="GL732552">
    <property type="protein sequence ID" value="EFX79435.1"/>
    <property type="molecule type" value="Genomic_DNA"/>
</dbReference>
<dbReference type="GO" id="GO:0102965">
    <property type="term" value="F:alcohol-forming long-chain fatty acyl-CoA reductase activity"/>
    <property type="evidence" value="ECO:0007669"/>
    <property type="project" value="UniProtKB-EC"/>
</dbReference>
<dbReference type="Pfam" id="PF07993">
    <property type="entry name" value="NAD_binding_4"/>
    <property type="match status" value="1"/>
</dbReference>
<evidence type="ECO:0000259" key="6">
    <source>
        <dbReference type="Pfam" id="PF07993"/>
    </source>
</evidence>
<accession>E9GM74</accession>
<keyword evidence="4" id="KW-0472">Membrane</keyword>
<dbReference type="HOGENOM" id="CLU_024661_0_2_1"/>
<dbReference type="GO" id="GO:0005777">
    <property type="term" value="C:peroxisome"/>
    <property type="evidence" value="ECO:0000318"/>
    <property type="project" value="GO_Central"/>
</dbReference>
<gene>
    <name evidence="7" type="ORF">DAPPUDRAFT_319586</name>
</gene>
<feature type="domain" description="Thioester reductase (TE)" evidence="6">
    <location>
        <begin position="17"/>
        <end position="290"/>
    </location>
</feature>
<dbReference type="STRING" id="6669.E9GM74"/>
<evidence type="ECO:0000256" key="2">
    <source>
        <dbReference type="ARBA" id="ARBA00022516"/>
    </source>
</evidence>
<keyword evidence="8" id="KW-1185">Reference proteome</keyword>
<evidence type="ECO:0000259" key="5">
    <source>
        <dbReference type="Pfam" id="PF03015"/>
    </source>
</evidence>
<feature type="transmembrane region" description="Helical" evidence="4">
    <location>
        <begin position="477"/>
        <end position="496"/>
    </location>
</feature>
<keyword evidence="4" id="KW-0560">Oxidoreductase</keyword>
<dbReference type="PANTHER" id="PTHR11011">
    <property type="entry name" value="MALE STERILITY PROTEIN 2-RELATED"/>
    <property type="match status" value="1"/>
</dbReference>
<keyword evidence="4" id="KW-0812">Transmembrane</keyword>
<dbReference type="eggNOG" id="KOG1221">
    <property type="taxonomic scope" value="Eukaryota"/>
</dbReference>
<dbReference type="OrthoDB" id="429813at2759"/>
<name>E9GM74_DAPPU</name>
<protein>
    <recommendedName>
        <fullName evidence="4">Fatty acyl-CoA reductase</fullName>
        <ecNumber evidence="4">1.2.1.84</ecNumber>
    </recommendedName>
</protein>
<dbReference type="GO" id="GO:0035336">
    <property type="term" value="P:long-chain fatty-acyl-CoA metabolic process"/>
    <property type="evidence" value="ECO:0000318"/>
    <property type="project" value="GO_Central"/>
</dbReference>
<dbReference type="SUPFAM" id="SSF51735">
    <property type="entry name" value="NAD(P)-binding Rossmann-fold domains"/>
    <property type="match status" value="1"/>
</dbReference>